<dbReference type="RefSeq" id="WP_378288262.1">
    <property type="nucleotide sequence ID" value="NZ_JBHSON010000085.1"/>
</dbReference>
<accession>A0ABW1AB76</accession>
<dbReference type="Proteomes" id="UP001596074">
    <property type="component" value="Unassembled WGS sequence"/>
</dbReference>
<keyword evidence="1" id="KW-0812">Transmembrane</keyword>
<keyword evidence="1" id="KW-1133">Transmembrane helix</keyword>
<feature type="transmembrane region" description="Helical" evidence="1">
    <location>
        <begin position="117"/>
        <end position="138"/>
    </location>
</feature>
<gene>
    <name evidence="2" type="ORF">ACFPZN_42390</name>
</gene>
<evidence type="ECO:0000256" key="1">
    <source>
        <dbReference type="SAM" id="Phobius"/>
    </source>
</evidence>
<keyword evidence="1" id="KW-0472">Membrane</keyword>
<dbReference type="EMBL" id="JBHSON010000085">
    <property type="protein sequence ID" value="MFC5752302.1"/>
    <property type="molecule type" value="Genomic_DNA"/>
</dbReference>
<protein>
    <recommendedName>
        <fullName evidence="4">Lycopene cyclase domain-containing protein</fullName>
    </recommendedName>
</protein>
<evidence type="ECO:0000313" key="2">
    <source>
        <dbReference type="EMBL" id="MFC5752302.1"/>
    </source>
</evidence>
<sequence>MLPIAAGITAALVAADLAIRGFHHYVEPVPALRWAFNVGAEANLATWWNSTLLLSVAGTALVAAVLSGRDARPGRRSWPALEAAAAWLSIDETVQVHERLAGPGRAWARELGLALPTYAWVLPGAALALTGTLCAVLWARRLPPDLRRGLLGALAAYLTGALVVESFNGWARRQGADVVYAVGTSVEEALEMGACLLALAVLARFVLLGRDAHTGRVVVRLR</sequence>
<name>A0ABW1AB76_9ACTN</name>
<feature type="transmembrane region" description="Helical" evidence="1">
    <location>
        <begin position="44"/>
        <end position="66"/>
    </location>
</feature>
<proteinExistence type="predicted"/>
<organism evidence="2 3">
    <name type="scientific">Actinomadura rugatobispora</name>
    <dbReference type="NCBI Taxonomy" id="1994"/>
    <lineage>
        <taxon>Bacteria</taxon>
        <taxon>Bacillati</taxon>
        <taxon>Actinomycetota</taxon>
        <taxon>Actinomycetes</taxon>
        <taxon>Streptosporangiales</taxon>
        <taxon>Thermomonosporaceae</taxon>
        <taxon>Actinomadura</taxon>
    </lineage>
</organism>
<keyword evidence="3" id="KW-1185">Reference proteome</keyword>
<evidence type="ECO:0008006" key="4">
    <source>
        <dbReference type="Google" id="ProtNLM"/>
    </source>
</evidence>
<evidence type="ECO:0000313" key="3">
    <source>
        <dbReference type="Proteomes" id="UP001596074"/>
    </source>
</evidence>
<feature type="transmembrane region" description="Helical" evidence="1">
    <location>
        <begin position="150"/>
        <end position="170"/>
    </location>
</feature>
<comment type="caution">
    <text evidence="2">The sequence shown here is derived from an EMBL/GenBank/DDBJ whole genome shotgun (WGS) entry which is preliminary data.</text>
</comment>
<reference evidence="3" key="1">
    <citation type="journal article" date="2019" name="Int. J. Syst. Evol. Microbiol.">
        <title>The Global Catalogue of Microorganisms (GCM) 10K type strain sequencing project: providing services to taxonomists for standard genome sequencing and annotation.</title>
        <authorList>
            <consortium name="The Broad Institute Genomics Platform"/>
            <consortium name="The Broad Institute Genome Sequencing Center for Infectious Disease"/>
            <person name="Wu L."/>
            <person name="Ma J."/>
        </authorList>
    </citation>
    <scope>NUCLEOTIDE SEQUENCE [LARGE SCALE GENOMIC DNA]</scope>
    <source>
        <strain evidence="3">KCTC 42087</strain>
    </source>
</reference>